<dbReference type="Pfam" id="PF00171">
    <property type="entry name" value="Aldedh"/>
    <property type="match status" value="1"/>
</dbReference>
<dbReference type="InterPro" id="IPR016162">
    <property type="entry name" value="Ald_DH_N"/>
</dbReference>
<organism evidence="3 4">
    <name type="scientific">Rhodocytophaga aerolata</name>
    <dbReference type="NCBI Taxonomy" id="455078"/>
    <lineage>
        <taxon>Bacteria</taxon>
        <taxon>Pseudomonadati</taxon>
        <taxon>Bacteroidota</taxon>
        <taxon>Cytophagia</taxon>
        <taxon>Cytophagales</taxon>
        <taxon>Rhodocytophagaceae</taxon>
        <taxon>Rhodocytophaga</taxon>
    </lineage>
</organism>
<reference evidence="3" key="1">
    <citation type="submission" date="2023-07" db="EMBL/GenBank/DDBJ databases">
        <title>The genome sequence of Rhodocytophaga aerolata KACC 12507.</title>
        <authorList>
            <person name="Zhang X."/>
        </authorList>
    </citation>
    <scope>NUCLEOTIDE SEQUENCE</scope>
    <source>
        <strain evidence="3">KACC 12507</strain>
    </source>
</reference>
<dbReference type="Gene3D" id="3.40.605.10">
    <property type="entry name" value="Aldehyde Dehydrogenase, Chain A, domain 1"/>
    <property type="match status" value="1"/>
</dbReference>
<dbReference type="PANTHER" id="PTHR43353:SF3">
    <property type="entry name" value="ALDEHYDE DEHYDROGENASE-RELATED"/>
    <property type="match status" value="1"/>
</dbReference>
<dbReference type="RefSeq" id="WP_302039706.1">
    <property type="nucleotide sequence ID" value="NZ_JAUKPO010000014.1"/>
</dbReference>
<dbReference type="InterPro" id="IPR044151">
    <property type="entry name" value="ALDH_KGSADH"/>
</dbReference>
<dbReference type="CDD" id="cd07129">
    <property type="entry name" value="ALDH_KGSADH"/>
    <property type="match status" value="1"/>
</dbReference>
<gene>
    <name evidence="3" type="ORF">Q0590_21695</name>
</gene>
<protein>
    <submittedName>
        <fullName evidence="3">Aldehyde dehydrogenase (NADP(+))</fullName>
    </submittedName>
</protein>
<comment type="caution">
    <text evidence="3">The sequence shown here is derived from an EMBL/GenBank/DDBJ whole genome shotgun (WGS) entry which is preliminary data.</text>
</comment>
<dbReference type="Proteomes" id="UP001168528">
    <property type="component" value="Unassembled WGS sequence"/>
</dbReference>
<dbReference type="InterPro" id="IPR050740">
    <property type="entry name" value="Aldehyde_DH_Superfamily"/>
</dbReference>
<sequence>MTLTGQHIIGNSFSNQGTQTFTGINPATNNKLETTFYEATQAEVDQAVQLAAKAFFAYRKTSPEQKATFLERIAEEIMALGDLLIKQCMAETALPEARLTGERGRTTTQLKLFATVLREGSWLDARIDTALPDRQPLPRPDIRQIHIPLGVVGIFGASNFPFAFSVAGGDTASALAAGCTVVVKGHPAHPGTSEMVGRAIQKAAQDTGMPEGVFSMLHGTSHEVGMAMVNHPLVKAIGFTGSYRGGKALFDAAAKREEPIPVYAEMGSTNPVFVLPQALKERSATIADGLSKSVTLGVGQFCTNPGLVVTLQSEATKAFITKTGEYLRATAPATMLTPVMSQSFNKGIAHLKSVAGVEVVAEVEGKPASNAAGAVLLQSTGKALQQNPQLAEEVFGPSTVYITCDTKEEILETARNLKGHLTATLHATPQDLEEYKELIDILENKVGRLLINGYPTGVEVGYAMVHGGPYPATTDSRSTSVGTAAIKRFARPVCYQDFPAVLLPDALKNENPLNIWRLVNGAWSKESIA</sequence>
<dbReference type="Gene3D" id="3.40.309.10">
    <property type="entry name" value="Aldehyde Dehydrogenase, Chain A, domain 2"/>
    <property type="match status" value="1"/>
</dbReference>
<dbReference type="InterPro" id="IPR016163">
    <property type="entry name" value="Ald_DH_C"/>
</dbReference>
<evidence type="ECO:0000313" key="3">
    <source>
        <dbReference type="EMBL" id="MDO1448907.1"/>
    </source>
</evidence>
<proteinExistence type="predicted"/>
<evidence type="ECO:0000256" key="1">
    <source>
        <dbReference type="ARBA" id="ARBA00023002"/>
    </source>
</evidence>
<dbReference type="EMBL" id="JAUKPO010000014">
    <property type="protein sequence ID" value="MDO1448907.1"/>
    <property type="molecule type" value="Genomic_DNA"/>
</dbReference>
<evidence type="ECO:0000259" key="2">
    <source>
        <dbReference type="Pfam" id="PF00171"/>
    </source>
</evidence>
<dbReference type="InterPro" id="IPR015590">
    <property type="entry name" value="Aldehyde_DH_dom"/>
</dbReference>
<keyword evidence="1" id="KW-0560">Oxidoreductase</keyword>
<dbReference type="SUPFAM" id="SSF53720">
    <property type="entry name" value="ALDH-like"/>
    <property type="match status" value="1"/>
</dbReference>
<dbReference type="PANTHER" id="PTHR43353">
    <property type="entry name" value="SUCCINATE-SEMIALDEHYDE DEHYDROGENASE, MITOCHONDRIAL"/>
    <property type="match status" value="1"/>
</dbReference>
<accession>A0ABT8R9Y3</accession>
<feature type="domain" description="Aldehyde dehydrogenase" evidence="2">
    <location>
        <begin position="17"/>
        <end position="467"/>
    </location>
</feature>
<name>A0ABT8R9Y3_9BACT</name>
<keyword evidence="4" id="KW-1185">Reference proteome</keyword>
<dbReference type="InterPro" id="IPR016161">
    <property type="entry name" value="Ald_DH/histidinol_DH"/>
</dbReference>
<evidence type="ECO:0000313" key="4">
    <source>
        <dbReference type="Proteomes" id="UP001168528"/>
    </source>
</evidence>